<feature type="region of interest" description="Disordered" evidence="1">
    <location>
        <begin position="176"/>
        <end position="197"/>
    </location>
</feature>
<feature type="compositionally biased region" description="Basic and acidic residues" evidence="1">
    <location>
        <begin position="186"/>
        <end position="197"/>
    </location>
</feature>
<keyword evidence="2" id="KW-0808">Transferase</keyword>
<dbReference type="InterPro" id="IPR029063">
    <property type="entry name" value="SAM-dependent_MTases_sf"/>
</dbReference>
<gene>
    <name evidence="2" type="primary">hisG_4</name>
    <name evidence="2" type="ORF">NCTC13465_04813</name>
</gene>
<proteinExistence type="predicted"/>
<dbReference type="GO" id="GO:0016757">
    <property type="term" value="F:glycosyltransferase activity"/>
    <property type="evidence" value="ECO:0007669"/>
    <property type="project" value="UniProtKB-KW"/>
</dbReference>
<evidence type="ECO:0000313" key="3">
    <source>
        <dbReference type="Proteomes" id="UP000251721"/>
    </source>
</evidence>
<accession>A0A2X3EZV5</accession>
<sequence>MRPEKLNLLGFTLAELDSVCMDGTEQLIKLLHERSGSSTSKVRNDLSKTIDEDLIERLLITCQGDIKLRDRIKPYVHLLRTDPWGYPLVYPAGAFMVIGSSNRRETGTHYTPKSLTEAIVAETLTPLTYFGPVEGSACKEWTLKTPAELLDLKICDPAMGVWSLFSTGLSLVSRSSRRGLGSSRNQGKDYKCRWKRS</sequence>
<reference evidence="2 3" key="1">
    <citation type="submission" date="2018-06" db="EMBL/GenBank/DDBJ databases">
        <authorList>
            <consortium name="Pathogen Informatics"/>
            <person name="Doyle S."/>
        </authorList>
    </citation>
    <scope>NUCLEOTIDE SEQUENCE [LARGE SCALE GENOMIC DNA]</scope>
    <source>
        <strain evidence="2 3">NCTC13465</strain>
    </source>
</reference>
<dbReference type="AlphaFoldDB" id="A0A2X3EZV5"/>
<dbReference type="EMBL" id="UAWQ01000019">
    <property type="protein sequence ID" value="SQC48608.1"/>
    <property type="molecule type" value="Genomic_DNA"/>
</dbReference>
<name>A0A2X3EZV5_KLEPN</name>
<dbReference type="Gene3D" id="3.40.50.150">
    <property type="entry name" value="Vaccinia Virus protein VP39"/>
    <property type="match status" value="1"/>
</dbReference>
<keyword evidence="2" id="KW-0328">Glycosyltransferase</keyword>
<dbReference type="Proteomes" id="UP000251721">
    <property type="component" value="Unassembled WGS sequence"/>
</dbReference>
<evidence type="ECO:0000313" key="2">
    <source>
        <dbReference type="EMBL" id="SQC48608.1"/>
    </source>
</evidence>
<organism evidence="2 3">
    <name type="scientific">Klebsiella pneumoniae</name>
    <dbReference type="NCBI Taxonomy" id="573"/>
    <lineage>
        <taxon>Bacteria</taxon>
        <taxon>Pseudomonadati</taxon>
        <taxon>Pseudomonadota</taxon>
        <taxon>Gammaproteobacteria</taxon>
        <taxon>Enterobacterales</taxon>
        <taxon>Enterobacteriaceae</taxon>
        <taxon>Klebsiella/Raoultella group</taxon>
        <taxon>Klebsiella</taxon>
        <taxon>Klebsiella pneumoniae complex</taxon>
    </lineage>
</organism>
<protein>
    <submittedName>
        <fullName evidence="2">ATP phosphoribosyltransferase</fullName>
    </submittedName>
</protein>
<evidence type="ECO:0000256" key="1">
    <source>
        <dbReference type="SAM" id="MobiDB-lite"/>
    </source>
</evidence>
<dbReference type="SUPFAM" id="SSF53335">
    <property type="entry name" value="S-adenosyl-L-methionine-dependent methyltransferases"/>
    <property type="match status" value="1"/>
</dbReference>